<gene>
    <name evidence="1" type="ORF">TPA0910_85500</name>
</gene>
<proteinExistence type="predicted"/>
<comment type="caution">
    <text evidence="1">The sequence shown here is derived from an EMBL/GenBank/DDBJ whole genome shotgun (WGS) entry which is preliminary data.</text>
</comment>
<accession>A0ABQ3UEV0</accession>
<protein>
    <submittedName>
        <fullName evidence="1">Uncharacterized protein</fullName>
    </submittedName>
</protein>
<evidence type="ECO:0000313" key="1">
    <source>
        <dbReference type="EMBL" id="GHJ34117.1"/>
    </source>
</evidence>
<sequence length="56" mass="6564">MADYERDRAGDVAWRDVSRTDGVSRGRRPIGKRSRWWGHTGFLLRFRRESGGEVRS</sequence>
<keyword evidence="2" id="KW-1185">Reference proteome</keyword>
<reference evidence="1" key="1">
    <citation type="submission" date="2024-05" db="EMBL/GenBank/DDBJ databases">
        <title>Whole genome shotgun sequence of Streptomyces hygroscopicus NBRC 113678.</title>
        <authorList>
            <person name="Komaki H."/>
            <person name="Tamura T."/>
        </authorList>
    </citation>
    <scope>NUCLEOTIDE SEQUENCE</scope>
    <source>
        <strain evidence="1">N11-34</strain>
    </source>
</reference>
<dbReference type="Proteomes" id="UP001054854">
    <property type="component" value="Unassembled WGS sequence"/>
</dbReference>
<organism evidence="1 2">
    <name type="scientific">Streptomyces hygroscopicus</name>
    <dbReference type="NCBI Taxonomy" id="1912"/>
    <lineage>
        <taxon>Bacteria</taxon>
        <taxon>Bacillati</taxon>
        <taxon>Actinomycetota</taxon>
        <taxon>Actinomycetes</taxon>
        <taxon>Kitasatosporales</taxon>
        <taxon>Streptomycetaceae</taxon>
        <taxon>Streptomyces</taxon>
        <taxon>Streptomyces violaceusniger group</taxon>
    </lineage>
</organism>
<dbReference type="EMBL" id="BNEK01000005">
    <property type="protein sequence ID" value="GHJ34117.1"/>
    <property type="molecule type" value="Genomic_DNA"/>
</dbReference>
<evidence type="ECO:0000313" key="2">
    <source>
        <dbReference type="Proteomes" id="UP001054854"/>
    </source>
</evidence>
<name>A0ABQ3UEV0_STRHY</name>